<feature type="domain" description="Bacterial HORMA" evidence="1">
    <location>
        <begin position="1"/>
        <end position="162"/>
    </location>
</feature>
<protein>
    <recommendedName>
        <fullName evidence="1">Bacterial HORMA domain-containing protein</fullName>
    </recommendedName>
</protein>
<evidence type="ECO:0000313" key="2">
    <source>
        <dbReference type="EMBL" id="MDX8129624.1"/>
    </source>
</evidence>
<dbReference type="InterPro" id="IPR041162">
    <property type="entry name" value="Bact_HORMA_1"/>
</dbReference>
<dbReference type="EMBL" id="JAXARY010000023">
    <property type="protein sequence ID" value="MDX8129624.1"/>
    <property type="molecule type" value="Genomic_DNA"/>
</dbReference>
<dbReference type="RefSeq" id="WP_319962727.1">
    <property type="nucleotide sequence ID" value="NZ_JAXARY010000023.1"/>
</dbReference>
<name>A0ABU4UK13_9GAMM</name>
<comment type="caution">
    <text evidence="2">The sequence shown here is derived from an EMBL/GenBank/DDBJ whole genome shotgun (WGS) entry which is preliminary data.</text>
</comment>
<evidence type="ECO:0000259" key="1">
    <source>
        <dbReference type="Pfam" id="PF18138"/>
    </source>
</evidence>
<evidence type="ECO:0000313" key="3">
    <source>
        <dbReference type="Proteomes" id="UP001284537"/>
    </source>
</evidence>
<dbReference type="Pfam" id="PF18138">
    <property type="entry name" value="bacHORMA_1"/>
    <property type="match status" value="1"/>
</dbReference>
<keyword evidence="3" id="KW-1185">Reference proteome</keyword>
<reference evidence="2 3" key="1">
    <citation type="submission" date="2023-11" db="EMBL/GenBank/DDBJ databases">
        <authorList>
            <person name="Ouyang M.-Y."/>
        </authorList>
    </citation>
    <scope>NUCLEOTIDE SEQUENCE [LARGE SCALE GENOMIC DNA]</scope>
    <source>
        <strain evidence="2 3">OY6</strain>
    </source>
</reference>
<organism evidence="2 3">
    <name type="scientific">Methylomonas defluvii</name>
    <dbReference type="NCBI Taxonomy" id="3045149"/>
    <lineage>
        <taxon>Bacteria</taxon>
        <taxon>Pseudomonadati</taxon>
        <taxon>Pseudomonadota</taxon>
        <taxon>Gammaproteobacteria</taxon>
        <taxon>Methylococcales</taxon>
        <taxon>Methylococcaceae</taxon>
        <taxon>Methylomonas</taxon>
    </lineage>
</organism>
<accession>A0ABU4UK13</accession>
<dbReference type="Proteomes" id="UP001284537">
    <property type="component" value="Unassembled WGS sequence"/>
</dbReference>
<proteinExistence type="predicted"/>
<sequence length="164" mass="17988">MSQTRTASTTYTTTDIENVVRRMKADLAMIADSTGAWTAQQAADYAYDIEVLAKAGYLAWLDITLLQSGIELKAVRFNVDTDAGALTTSRPGGVLWPRVSGANLRIVISYTDAYTSEAQEATRKKLKIGWTTSYDDTSHSRLNSSGGRNYVSNAYGMLRKDWAA</sequence>
<gene>
    <name evidence="2" type="ORF">QLH52_20150</name>
</gene>